<dbReference type="InterPro" id="IPR020946">
    <property type="entry name" value="Flavin_mOase-like"/>
</dbReference>
<name>A0A1B1K881_RHOOP</name>
<evidence type="ECO:0000256" key="1">
    <source>
        <dbReference type="ARBA" id="ARBA00010139"/>
    </source>
</evidence>
<dbReference type="RefSeq" id="WP_081315365.1">
    <property type="nucleotide sequence ID" value="NZ_CP009111.1"/>
</dbReference>
<dbReference type="PANTHER" id="PTHR42877:SF4">
    <property type="entry name" value="FAD_NAD(P)-BINDING DOMAIN-CONTAINING PROTEIN-RELATED"/>
    <property type="match status" value="1"/>
</dbReference>
<accession>A0A1B1K881</accession>
<dbReference type="Proteomes" id="UP000186108">
    <property type="component" value="Chromosome"/>
</dbReference>
<keyword evidence="3" id="KW-0274">FAD</keyword>
<proteinExistence type="inferred from homology"/>
<organism evidence="6 7">
    <name type="scientific">Rhodococcus opacus</name>
    <name type="common">Nocardia opaca</name>
    <dbReference type="NCBI Taxonomy" id="37919"/>
    <lineage>
        <taxon>Bacteria</taxon>
        <taxon>Bacillati</taxon>
        <taxon>Actinomycetota</taxon>
        <taxon>Actinomycetes</taxon>
        <taxon>Mycobacteriales</taxon>
        <taxon>Nocardiaceae</taxon>
        <taxon>Rhodococcus</taxon>
    </lineage>
</organism>
<evidence type="ECO:0000256" key="3">
    <source>
        <dbReference type="ARBA" id="ARBA00022827"/>
    </source>
</evidence>
<keyword evidence="2" id="KW-0285">Flavoprotein</keyword>
<evidence type="ECO:0000256" key="5">
    <source>
        <dbReference type="SAM" id="MobiDB-lite"/>
    </source>
</evidence>
<dbReference type="Gene3D" id="3.50.50.60">
    <property type="entry name" value="FAD/NAD(P)-binding domain"/>
    <property type="match status" value="2"/>
</dbReference>
<dbReference type="GO" id="GO:0050661">
    <property type="term" value="F:NADP binding"/>
    <property type="evidence" value="ECO:0007669"/>
    <property type="project" value="InterPro"/>
</dbReference>
<dbReference type="PANTHER" id="PTHR42877">
    <property type="entry name" value="L-ORNITHINE N(5)-MONOOXYGENASE-RELATED"/>
    <property type="match status" value="1"/>
</dbReference>
<dbReference type="PATRIC" id="fig|37919.13.peg.4373"/>
<reference evidence="6 7" key="1">
    <citation type="submission" date="2014-07" db="EMBL/GenBank/DDBJ databases">
        <authorList>
            <person name="Zhang J.E."/>
            <person name="Yang H."/>
            <person name="Guo J."/>
            <person name="Deng Z."/>
            <person name="Luo H."/>
            <person name="Luo M."/>
            <person name="Zhao B."/>
        </authorList>
    </citation>
    <scope>NUCLEOTIDE SEQUENCE [LARGE SCALE GENOMIC DNA]</scope>
    <source>
        <strain evidence="6 7">1CP</strain>
    </source>
</reference>
<dbReference type="Pfam" id="PF00743">
    <property type="entry name" value="FMO-like"/>
    <property type="match status" value="1"/>
</dbReference>
<feature type="region of interest" description="Disordered" evidence="5">
    <location>
        <begin position="1"/>
        <end position="22"/>
    </location>
</feature>
<evidence type="ECO:0000313" key="7">
    <source>
        <dbReference type="Proteomes" id="UP000186108"/>
    </source>
</evidence>
<comment type="similarity">
    <text evidence="1">Belongs to the FAD-binding monooxygenase family.</text>
</comment>
<keyword evidence="4" id="KW-0560">Oxidoreductase</keyword>
<dbReference type="GO" id="GO:0004499">
    <property type="term" value="F:N,N-dimethylaniline monooxygenase activity"/>
    <property type="evidence" value="ECO:0007669"/>
    <property type="project" value="InterPro"/>
</dbReference>
<sequence>MTRASSTAAGPVPLETDARDPYDHYLPIDESDTFLEQVVQEAELPALLAALALANGDLSLLVDEVKPPLPPMDSVIAPQGGMTQEAQQQARSLAATALKLLRDHGSVPAVEPTEDFLAHIMRFLTKDAGDEYLPLLRHELGIPTDYGTPKWTKPTLAPDVEFAVAIIGAGISGMAAAHRLQQAGVDYVVFEKNTEVGGTWWENVYPGCRLDTPNFAYSYSFAQKADWPQQFSTQQEIESYLQSVATSFDLRPNIEFDTEVTSAQFDDDSATWTLVTRTGQGESRTHRVNAVITAVGQLNRPNIPDIPGLATFDGRWFHSAQWDTELDVTGLKVAVVGTGASAYQIVPAIAGKVQHLSVFQRNAPWMLPTPTYLDDIPAGMQWLLRHVPHYGRWYRFWQFWIAAEGRLQFVEADSTWTDENSTSANNAKLRTQLLAHLHSQLADAPELLEKMTPTYPPGAKRLLRDNGVWAATIKQPHVDLVTDGIEEITPTGIRTADGRLHEVDVIIFATGFRASDYLEPIKITGREGKDLHEYWGGDARAYMGITVPSFPNLFMLMGPNTGVVVNGSSLYMAECAAEYTVECLGELLRAGKRTIELHQDALDAFCERVDAGNRRRTWGVAKVHTWYRNRFGRATQVWPFSLLEFYQLTRRPDLAAFDLKGDIE</sequence>
<evidence type="ECO:0000313" key="6">
    <source>
        <dbReference type="EMBL" id="ANS28834.1"/>
    </source>
</evidence>
<dbReference type="AlphaFoldDB" id="A0A1B1K881"/>
<dbReference type="SUPFAM" id="SSF51905">
    <property type="entry name" value="FAD/NAD(P)-binding domain"/>
    <property type="match status" value="1"/>
</dbReference>
<gene>
    <name evidence="6" type="ORF">R1CP_20780</name>
</gene>
<dbReference type="InterPro" id="IPR036188">
    <property type="entry name" value="FAD/NAD-bd_sf"/>
</dbReference>
<dbReference type="EMBL" id="CP009111">
    <property type="protein sequence ID" value="ANS28834.1"/>
    <property type="molecule type" value="Genomic_DNA"/>
</dbReference>
<dbReference type="PRINTS" id="PR00419">
    <property type="entry name" value="ADXRDTASE"/>
</dbReference>
<protein>
    <submittedName>
        <fullName evidence="6">Putative flavin-containing monooxygenase</fullName>
    </submittedName>
</protein>
<dbReference type="GO" id="GO:0050660">
    <property type="term" value="F:flavin adenine dinucleotide binding"/>
    <property type="evidence" value="ECO:0007669"/>
    <property type="project" value="InterPro"/>
</dbReference>
<evidence type="ECO:0000256" key="2">
    <source>
        <dbReference type="ARBA" id="ARBA00022630"/>
    </source>
</evidence>
<evidence type="ECO:0000256" key="4">
    <source>
        <dbReference type="ARBA" id="ARBA00023002"/>
    </source>
</evidence>
<dbReference type="InterPro" id="IPR051209">
    <property type="entry name" value="FAD-bind_Monooxygenase_sf"/>
</dbReference>
<keyword evidence="6" id="KW-0503">Monooxygenase</keyword>